<evidence type="ECO:0000259" key="7">
    <source>
        <dbReference type="PROSITE" id="PS50850"/>
    </source>
</evidence>
<dbReference type="GO" id="GO:0016020">
    <property type="term" value="C:membrane"/>
    <property type="evidence" value="ECO:0007669"/>
    <property type="project" value="UniProtKB-SubCell"/>
</dbReference>
<dbReference type="InterPro" id="IPR036259">
    <property type="entry name" value="MFS_trans_sf"/>
</dbReference>
<dbReference type="Proteomes" id="UP000292957">
    <property type="component" value="Unassembled WGS sequence"/>
</dbReference>
<evidence type="ECO:0000313" key="8">
    <source>
        <dbReference type="EMBL" id="TBU27875.1"/>
    </source>
</evidence>
<feature type="domain" description="Major facilitator superfamily (MFS) profile" evidence="7">
    <location>
        <begin position="30"/>
        <end position="461"/>
    </location>
</feature>
<dbReference type="EMBL" id="ML143427">
    <property type="protein sequence ID" value="TBU27875.1"/>
    <property type="molecule type" value="Genomic_DNA"/>
</dbReference>
<feature type="transmembrane region" description="Helical" evidence="6">
    <location>
        <begin position="203"/>
        <end position="225"/>
    </location>
</feature>
<feature type="transmembrane region" description="Helical" evidence="6">
    <location>
        <begin position="332"/>
        <end position="350"/>
    </location>
</feature>
<feature type="transmembrane region" description="Helical" evidence="6">
    <location>
        <begin position="362"/>
        <end position="388"/>
    </location>
</feature>
<feature type="transmembrane region" description="Helical" evidence="6">
    <location>
        <begin position="436"/>
        <end position="456"/>
    </location>
</feature>
<accession>A0A4Q9MKC1</accession>
<dbReference type="SUPFAM" id="SSF103473">
    <property type="entry name" value="MFS general substrate transporter"/>
    <property type="match status" value="1"/>
</dbReference>
<dbReference type="PANTHER" id="PTHR23504:SF15">
    <property type="entry name" value="MAJOR FACILITATOR SUPERFAMILY (MFS) PROFILE DOMAIN-CONTAINING PROTEIN"/>
    <property type="match status" value="1"/>
</dbReference>
<dbReference type="InterPro" id="IPR020846">
    <property type="entry name" value="MFS_dom"/>
</dbReference>
<evidence type="ECO:0000256" key="6">
    <source>
        <dbReference type="SAM" id="Phobius"/>
    </source>
</evidence>
<feature type="transmembrane region" description="Helical" evidence="6">
    <location>
        <begin position="397"/>
        <end position="416"/>
    </location>
</feature>
<proteinExistence type="predicted"/>
<evidence type="ECO:0000256" key="2">
    <source>
        <dbReference type="ARBA" id="ARBA00022448"/>
    </source>
</evidence>
<keyword evidence="3 6" id="KW-0812">Transmembrane</keyword>
<keyword evidence="5 6" id="KW-0472">Membrane</keyword>
<gene>
    <name evidence="8" type="ORF">BD311DRAFT_759482</name>
</gene>
<organism evidence="8">
    <name type="scientific">Dichomitus squalens</name>
    <dbReference type="NCBI Taxonomy" id="114155"/>
    <lineage>
        <taxon>Eukaryota</taxon>
        <taxon>Fungi</taxon>
        <taxon>Dikarya</taxon>
        <taxon>Basidiomycota</taxon>
        <taxon>Agaricomycotina</taxon>
        <taxon>Agaricomycetes</taxon>
        <taxon>Polyporales</taxon>
        <taxon>Polyporaceae</taxon>
        <taxon>Dichomitus</taxon>
    </lineage>
</organism>
<feature type="transmembrane region" description="Helical" evidence="6">
    <location>
        <begin position="72"/>
        <end position="91"/>
    </location>
</feature>
<feature type="transmembrane region" description="Helical" evidence="6">
    <location>
        <begin position="260"/>
        <end position="281"/>
    </location>
</feature>
<name>A0A4Q9MKC1_9APHY</name>
<evidence type="ECO:0000256" key="1">
    <source>
        <dbReference type="ARBA" id="ARBA00004141"/>
    </source>
</evidence>
<protein>
    <submittedName>
        <fullName evidence="8">MFS general substrate transporter</fullName>
    </submittedName>
</protein>
<dbReference type="OrthoDB" id="419616at2759"/>
<reference evidence="8" key="1">
    <citation type="submission" date="2019-01" db="EMBL/GenBank/DDBJ databases">
        <title>Draft genome sequences of three monokaryotic isolates of the white-rot basidiomycete fungus Dichomitus squalens.</title>
        <authorList>
            <consortium name="DOE Joint Genome Institute"/>
            <person name="Lopez S.C."/>
            <person name="Andreopoulos B."/>
            <person name="Pangilinan J."/>
            <person name="Lipzen A."/>
            <person name="Riley R."/>
            <person name="Ahrendt S."/>
            <person name="Ng V."/>
            <person name="Barry K."/>
            <person name="Daum C."/>
            <person name="Grigoriev I.V."/>
            <person name="Hilden K.S."/>
            <person name="Makela M.R."/>
            <person name="de Vries R.P."/>
        </authorList>
    </citation>
    <scope>NUCLEOTIDE SEQUENCE [LARGE SCALE GENOMIC DNA]</scope>
    <source>
        <strain evidence="8">OM18370.1</strain>
    </source>
</reference>
<dbReference type="AlphaFoldDB" id="A0A4Q9MKC1"/>
<keyword evidence="2" id="KW-0813">Transport</keyword>
<keyword evidence="4 6" id="KW-1133">Transmembrane helix</keyword>
<dbReference type="Pfam" id="PF07690">
    <property type="entry name" value="MFS_1"/>
    <property type="match status" value="1"/>
</dbReference>
<dbReference type="Gene3D" id="1.20.1250.20">
    <property type="entry name" value="MFS general substrate transporter like domains"/>
    <property type="match status" value="1"/>
</dbReference>
<dbReference type="InterPro" id="IPR011701">
    <property type="entry name" value="MFS"/>
</dbReference>
<evidence type="ECO:0000256" key="3">
    <source>
        <dbReference type="ARBA" id="ARBA00022692"/>
    </source>
</evidence>
<comment type="subcellular location">
    <subcellularLocation>
        <location evidence="1">Membrane</location>
        <topology evidence="1">Multi-pass membrane protein</topology>
    </subcellularLocation>
</comment>
<dbReference type="GO" id="GO:0022857">
    <property type="term" value="F:transmembrane transporter activity"/>
    <property type="evidence" value="ECO:0007669"/>
    <property type="project" value="InterPro"/>
</dbReference>
<sequence>MSSIEEETRPLLGVREGTKQKKSTPLPKLQIAILMLLQLSEPITSHCIFPFINQLISELDITGGDAKKVGYYAGLIESIFFATEALFVFQWSRLSDHIGRKPVLLIGIGGCCLSMICFGLSKTFITLVLSRSLVGMLNGNTGVMKSMMGELTDSTNIAQGFAWIPVSWSVGVTIGPTIGGQLAKPHDRWPNVFTHPFWIEYPYFLPCAAAALFSAFCFVITVLFLKETVKKRRPSSESGLTVPGEDEGPPPLRSVLTRPVVLSIANYGVLALVEIAFLVLMPLFLSTPIALGGLGLKPPTIGAILGTLGIADGILQALFFARLIDAWGPKRVFQLGLSMFAPLYALYPLMNLYARVHGLTWVVWMMVGVQQLLLVIMDMSFGAIFLFITSSVPDSRLLGATNGVAQVVAAVVRAIGPAASTSLFATSLERNWLGGYGVYAILIPFSVILSIVSTLLPREMWPKPGEERERAD</sequence>
<dbReference type="CDD" id="cd17330">
    <property type="entry name" value="MFS_SLC46_TetA_like"/>
    <property type="match status" value="1"/>
</dbReference>
<feature type="transmembrane region" description="Helical" evidence="6">
    <location>
        <begin position="301"/>
        <end position="320"/>
    </location>
</feature>
<evidence type="ECO:0000256" key="5">
    <source>
        <dbReference type="ARBA" id="ARBA00023136"/>
    </source>
</evidence>
<dbReference type="PROSITE" id="PS50850">
    <property type="entry name" value="MFS"/>
    <property type="match status" value="1"/>
</dbReference>
<evidence type="ECO:0000256" key="4">
    <source>
        <dbReference type="ARBA" id="ARBA00022989"/>
    </source>
</evidence>
<dbReference type="PANTHER" id="PTHR23504">
    <property type="entry name" value="MAJOR FACILITATOR SUPERFAMILY DOMAIN-CONTAINING PROTEIN 10"/>
    <property type="match status" value="1"/>
</dbReference>
<feature type="transmembrane region" description="Helical" evidence="6">
    <location>
        <begin position="103"/>
        <end position="129"/>
    </location>
</feature>